<evidence type="ECO:0000313" key="2">
    <source>
        <dbReference type="Proteomes" id="UP000652198"/>
    </source>
</evidence>
<name>A0ABX2BQH1_9BURK</name>
<sequence>MTAPIDGHYLRIFYQAGVACAVLKRDDPIHRVVNHKRARQYAGGNPLDVERGASPDHPINCAVRCYFWVSDESSGIEELLFERG</sequence>
<proteinExistence type="predicted"/>
<accession>A0ABX2BQH1</accession>
<comment type="caution">
    <text evidence="1">The sequence shown here is derived from an EMBL/GenBank/DDBJ whole genome shotgun (WGS) entry which is preliminary data.</text>
</comment>
<organism evidence="1 2">
    <name type="scientific">Paraburkholderia solitsugae</name>
    <dbReference type="NCBI Taxonomy" id="2675748"/>
    <lineage>
        <taxon>Bacteria</taxon>
        <taxon>Pseudomonadati</taxon>
        <taxon>Pseudomonadota</taxon>
        <taxon>Betaproteobacteria</taxon>
        <taxon>Burkholderiales</taxon>
        <taxon>Burkholderiaceae</taxon>
        <taxon>Paraburkholderia</taxon>
    </lineage>
</organism>
<evidence type="ECO:0000313" key="1">
    <source>
        <dbReference type="EMBL" id="NPT42083.1"/>
    </source>
</evidence>
<dbReference type="RefSeq" id="WP_172310594.1">
    <property type="nucleotide sequence ID" value="NZ_WOEY01000051.1"/>
</dbReference>
<keyword evidence="2" id="KW-1185">Reference proteome</keyword>
<dbReference type="Proteomes" id="UP000652198">
    <property type="component" value="Unassembled WGS sequence"/>
</dbReference>
<protein>
    <submittedName>
        <fullName evidence="1">Uncharacterized protein</fullName>
    </submittedName>
</protein>
<gene>
    <name evidence="1" type="ORF">GNZ12_12285</name>
</gene>
<dbReference type="EMBL" id="WOEY01000051">
    <property type="protein sequence ID" value="NPT42083.1"/>
    <property type="molecule type" value="Genomic_DNA"/>
</dbReference>
<reference evidence="1 2" key="1">
    <citation type="submission" date="2019-11" db="EMBL/GenBank/DDBJ databases">
        <title>Metabolism of dissolved organic matter in forest soils.</title>
        <authorList>
            <person name="Cyle K.T."/>
            <person name="Wilhelm R.C."/>
            <person name="Martinez C.E."/>
        </authorList>
    </citation>
    <scope>NUCLEOTIDE SEQUENCE [LARGE SCALE GENOMIC DNA]</scope>
    <source>
        <strain evidence="1 2">1N</strain>
    </source>
</reference>